<evidence type="ECO:0000313" key="2">
    <source>
        <dbReference type="EMBL" id="RXG30869.1"/>
    </source>
</evidence>
<accession>A0A1M5VD40</accession>
<name>A0A1M5VD40_9FLAO</name>
<reference evidence="4" key="2">
    <citation type="submission" date="2016-11" db="EMBL/GenBank/DDBJ databases">
        <authorList>
            <person name="Varghese N."/>
            <person name="Submissions S."/>
        </authorList>
    </citation>
    <scope>NUCLEOTIDE SEQUENCE [LARGE SCALE GENOMIC DNA]</scope>
    <source>
        <strain evidence="4">DSM 19859</strain>
    </source>
</reference>
<feature type="chain" id="PRO_5009914385" description="Viral A-type inclusion protein" evidence="1">
    <location>
        <begin position="23"/>
        <end position="144"/>
    </location>
</feature>
<dbReference type="RefSeq" id="WP_128755647.1">
    <property type="nucleotide sequence ID" value="NZ_FQXT01000002.1"/>
</dbReference>
<dbReference type="OrthoDB" id="1436925at2"/>
<evidence type="ECO:0000256" key="1">
    <source>
        <dbReference type="SAM" id="SignalP"/>
    </source>
</evidence>
<dbReference type="Proteomes" id="UP000184240">
    <property type="component" value="Unassembled WGS sequence"/>
</dbReference>
<reference evidence="2 5" key="3">
    <citation type="submission" date="2018-07" db="EMBL/GenBank/DDBJ databases">
        <title>Leeuwenhoekiella genomics.</title>
        <authorList>
            <person name="Tahon G."/>
            <person name="Willems A."/>
        </authorList>
    </citation>
    <scope>NUCLEOTIDE SEQUENCE [LARGE SCALE GENOMIC DNA]</scope>
    <source>
        <strain evidence="2 5">LMG 24856</strain>
    </source>
</reference>
<keyword evidence="5" id="KW-1185">Reference proteome</keyword>
<dbReference type="EMBL" id="FQXT01000002">
    <property type="protein sequence ID" value="SHH73160.1"/>
    <property type="molecule type" value="Genomic_DNA"/>
</dbReference>
<gene>
    <name evidence="2" type="ORF">DSM01_3</name>
    <name evidence="3" type="ORF">SAMN04487999_0711</name>
</gene>
<sequence length="144" mass="16591">MYIFNKCRVVLLCILMATSLISCDENAVLRDQYNALFTEVIDLHDELMPKMSELTNLEEQLEAKDSLGQADQQILENLKKADSRMMDWMHDFTDTYVKDRTPVAKMTAQELEQGIEGLQGELQEVKDLRDFTHKSLDEATTTLK</sequence>
<evidence type="ECO:0008006" key="6">
    <source>
        <dbReference type="Google" id="ProtNLM"/>
    </source>
</evidence>
<reference evidence="3" key="1">
    <citation type="submission" date="2016-11" db="EMBL/GenBank/DDBJ databases">
        <authorList>
            <person name="Jaros S."/>
            <person name="Januszkiewicz K."/>
            <person name="Wedrychowicz H."/>
        </authorList>
    </citation>
    <scope>NUCLEOTIDE SEQUENCE [LARGE SCALE GENOMIC DNA]</scope>
    <source>
        <strain evidence="3">DSM 19859</strain>
    </source>
</reference>
<evidence type="ECO:0000313" key="4">
    <source>
        <dbReference type="Proteomes" id="UP000184240"/>
    </source>
</evidence>
<organism evidence="3 4">
    <name type="scientific">Leeuwenhoekiella palythoae</name>
    <dbReference type="NCBI Taxonomy" id="573501"/>
    <lineage>
        <taxon>Bacteria</taxon>
        <taxon>Pseudomonadati</taxon>
        <taxon>Bacteroidota</taxon>
        <taxon>Flavobacteriia</taxon>
        <taxon>Flavobacteriales</taxon>
        <taxon>Flavobacteriaceae</taxon>
        <taxon>Leeuwenhoekiella</taxon>
    </lineage>
</organism>
<feature type="signal peptide" evidence="1">
    <location>
        <begin position="1"/>
        <end position="22"/>
    </location>
</feature>
<dbReference type="PROSITE" id="PS51257">
    <property type="entry name" value="PROKAR_LIPOPROTEIN"/>
    <property type="match status" value="1"/>
</dbReference>
<dbReference type="EMBL" id="QOVN01000001">
    <property type="protein sequence ID" value="RXG30869.1"/>
    <property type="molecule type" value="Genomic_DNA"/>
</dbReference>
<dbReference type="STRING" id="573501.SAMN04487999_0711"/>
<evidence type="ECO:0000313" key="3">
    <source>
        <dbReference type="EMBL" id="SHH73160.1"/>
    </source>
</evidence>
<keyword evidence="1" id="KW-0732">Signal</keyword>
<dbReference type="AlphaFoldDB" id="A0A1M5VD40"/>
<dbReference type="Proteomes" id="UP000290037">
    <property type="component" value="Unassembled WGS sequence"/>
</dbReference>
<evidence type="ECO:0000313" key="5">
    <source>
        <dbReference type="Proteomes" id="UP000290037"/>
    </source>
</evidence>
<proteinExistence type="predicted"/>
<protein>
    <recommendedName>
        <fullName evidence="6">Viral A-type inclusion protein</fullName>
    </recommendedName>
</protein>